<feature type="region of interest" description="Disordered" evidence="1">
    <location>
        <begin position="531"/>
        <end position="559"/>
    </location>
</feature>
<feature type="domain" description="DUF8004" evidence="2">
    <location>
        <begin position="399"/>
        <end position="457"/>
    </location>
</feature>
<dbReference type="PANTHER" id="PTHR39601">
    <property type="entry name" value="CHORIOGENIN HMINOR"/>
    <property type="match status" value="1"/>
</dbReference>
<feature type="compositionally biased region" description="Acidic residues" evidence="1">
    <location>
        <begin position="802"/>
        <end position="813"/>
    </location>
</feature>
<feature type="compositionally biased region" description="Low complexity" evidence="1">
    <location>
        <begin position="16"/>
        <end position="43"/>
    </location>
</feature>
<keyword evidence="4" id="KW-1185">Reference proteome</keyword>
<feature type="region of interest" description="Disordered" evidence="1">
    <location>
        <begin position="1"/>
        <end position="43"/>
    </location>
</feature>
<gene>
    <name evidence="3" type="ORF">P167DRAFT_575612</name>
</gene>
<feature type="region of interest" description="Disordered" evidence="1">
    <location>
        <begin position="775"/>
        <end position="847"/>
    </location>
</feature>
<dbReference type="EMBL" id="ML119138">
    <property type="protein sequence ID" value="RPB11022.1"/>
    <property type="molecule type" value="Genomic_DNA"/>
</dbReference>
<dbReference type="STRING" id="1392247.A0A3N4KNY7"/>
<dbReference type="Proteomes" id="UP000277580">
    <property type="component" value="Unassembled WGS sequence"/>
</dbReference>
<name>A0A3N4KNY7_9PEZI</name>
<feature type="compositionally biased region" description="Basic and acidic residues" evidence="1">
    <location>
        <begin position="782"/>
        <end position="791"/>
    </location>
</feature>
<proteinExistence type="predicted"/>
<feature type="compositionally biased region" description="Low complexity" evidence="1">
    <location>
        <begin position="49"/>
        <end position="67"/>
    </location>
</feature>
<sequence length="875" mass="95450">MAQRSARARVKLDKISASGSPSSPSTTSHSRTGSKGIAKIGSGGLLTPSVSSVSGSSRGSIQLSHSGPKIGKSALRSFFDSHSEKIRGRLSSGSGLGKKDVHQSGYGLGLGLGLGGGMLSLGEKIEVKRWEGGGRREELWEGGGQGRKDLELWFPDGDTLVYLTERPIIPRNPQGLYKPPPPKASFRLHSSILRKTESPFLIAALEESFRERPLTPPRYTGANGSDDGISPTSMEFEYQLGSQKKSSRSDANSEEGVQYRLYFPAQMGGDKLATHKHHLTTRNFFAVLFNKALVGMTLGQTLLDLVDRMDLYLSPPNPLNYDLVDHGVSEIESPYGSLMSPKGQMSTQKIIIDYLKSRDFDDVRNWPEGAAGLVVWAERASASGALGCGLGGGEMVGGIEGLWREGFVHCTGMLARLEGGGEWRDISPITKALIDRASLEIQVRVAGADQRLSNFNFTDMWPTTSSAAPHARAAFDKFQKFLIKHYSSRFGSWPPHTPDGRLSRMVYVQLQRDFSALYDYLVDRDVSWSNSNAQTHHPRQNNTQGAGVVNKPNNTVAGNKLVNHKSPHWRADDEELHITDILITFDEKQNYPHMPYPFPLVPPPMVMGRGFKNRFFQGARRGSITNTPTSAFTTPATADKAAALSLSESTNIMSLMSSSVSNDLVDAFAKHEKSISAAEIDPHDARKGRWILIYGILQTLATVAVDAPGIRYTEGVDYFLCPKLRGTPPWKYGGERGMDSSGLSGSSTADERSHFRSHCWTVPRTWRLAEPLPSTAAVPNYSRDDNERETSEVSGGRMNDIESGDDGDDEMGDVESSPVMGGGLGRKKSKRYDSISSGSGLGSPVLMENKVRWQDAWGMGPQGTPGRMGGGPYYH</sequence>
<accession>A0A3N4KNY7</accession>
<reference evidence="3 4" key="1">
    <citation type="journal article" date="2018" name="Nat. Ecol. Evol.">
        <title>Pezizomycetes genomes reveal the molecular basis of ectomycorrhizal truffle lifestyle.</title>
        <authorList>
            <person name="Murat C."/>
            <person name="Payen T."/>
            <person name="Noel B."/>
            <person name="Kuo A."/>
            <person name="Morin E."/>
            <person name="Chen J."/>
            <person name="Kohler A."/>
            <person name="Krizsan K."/>
            <person name="Balestrini R."/>
            <person name="Da Silva C."/>
            <person name="Montanini B."/>
            <person name="Hainaut M."/>
            <person name="Levati E."/>
            <person name="Barry K.W."/>
            <person name="Belfiori B."/>
            <person name="Cichocki N."/>
            <person name="Clum A."/>
            <person name="Dockter R.B."/>
            <person name="Fauchery L."/>
            <person name="Guy J."/>
            <person name="Iotti M."/>
            <person name="Le Tacon F."/>
            <person name="Lindquist E.A."/>
            <person name="Lipzen A."/>
            <person name="Malagnac F."/>
            <person name="Mello A."/>
            <person name="Molinier V."/>
            <person name="Miyauchi S."/>
            <person name="Poulain J."/>
            <person name="Riccioni C."/>
            <person name="Rubini A."/>
            <person name="Sitrit Y."/>
            <person name="Splivallo R."/>
            <person name="Traeger S."/>
            <person name="Wang M."/>
            <person name="Zifcakova L."/>
            <person name="Wipf D."/>
            <person name="Zambonelli A."/>
            <person name="Paolocci F."/>
            <person name="Nowrousian M."/>
            <person name="Ottonello S."/>
            <person name="Baldrian P."/>
            <person name="Spatafora J.W."/>
            <person name="Henrissat B."/>
            <person name="Nagy L.G."/>
            <person name="Aury J.M."/>
            <person name="Wincker P."/>
            <person name="Grigoriev I.V."/>
            <person name="Bonfante P."/>
            <person name="Martin F.M."/>
        </authorList>
    </citation>
    <scope>NUCLEOTIDE SEQUENCE [LARGE SCALE GENOMIC DNA]</scope>
    <source>
        <strain evidence="3 4">CCBAS932</strain>
    </source>
</reference>
<dbReference type="OrthoDB" id="5302380at2759"/>
<dbReference type="InParanoid" id="A0A3N4KNY7"/>
<feature type="compositionally biased region" description="Polar residues" evidence="1">
    <location>
        <begin position="531"/>
        <end position="557"/>
    </location>
</feature>
<dbReference type="AlphaFoldDB" id="A0A3N4KNY7"/>
<dbReference type="InterPro" id="IPR058317">
    <property type="entry name" value="DUF8004"/>
</dbReference>
<evidence type="ECO:0000313" key="4">
    <source>
        <dbReference type="Proteomes" id="UP000277580"/>
    </source>
</evidence>
<evidence type="ECO:0000256" key="1">
    <source>
        <dbReference type="SAM" id="MobiDB-lite"/>
    </source>
</evidence>
<evidence type="ECO:0000313" key="3">
    <source>
        <dbReference type="EMBL" id="RPB11022.1"/>
    </source>
</evidence>
<protein>
    <recommendedName>
        <fullName evidence="2">DUF8004 domain-containing protein</fullName>
    </recommendedName>
</protein>
<dbReference type="PANTHER" id="PTHR39601:SF2">
    <property type="entry name" value="CHORIOGENIN HMINOR"/>
    <property type="match status" value="1"/>
</dbReference>
<feature type="compositionally biased region" description="Gly residues" evidence="1">
    <location>
        <begin position="860"/>
        <end position="875"/>
    </location>
</feature>
<evidence type="ECO:0000259" key="2">
    <source>
        <dbReference type="Pfam" id="PF26013"/>
    </source>
</evidence>
<feature type="region of interest" description="Disordered" evidence="1">
    <location>
        <begin position="856"/>
        <end position="875"/>
    </location>
</feature>
<organism evidence="3 4">
    <name type="scientific">Morchella conica CCBAS932</name>
    <dbReference type="NCBI Taxonomy" id="1392247"/>
    <lineage>
        <taxon>Eukaryota</taxon>
        <taxon>Fungi</taxon>
        <taxon>Dikarya</taxon>
        <taxon>Ascomycota</taxon>
        <taxon>Pezizomycotina</taxon>
        <taxon>Pezizomycetes</taxon>
        <taxon>Pezizales</taxon>
        <taxon>Morchellaceae</taxon>
        <taxon>Morchella</taxon>
    </lineage>
</organism>
<dbReference type="Pfam" id="PF26013">
    <property type="entry name" value="DUF8004"/>
    <property type="match status" value="1"/>
</dbReference>
<feature type="region of interest" description="Disordered" evidence="1">
    <location>
        <begin position="49"/>
        <end position="68"/>
    </location>
</feature>
<feature type="region of interest" description="Disordered" evidence="1">
    <location>
        <begin position="213"/>
        <end position="233"/>
    </location>
</feature>